<dbReference type="Proteomes" id="UP000017747">
    <property type="component" value="Unassembled WGS sequence"/>
</dbReference>
<dbReference type="PROSITE" id="PS51379">
    <property type="entry name" value="4FE4S_FER_2"/>
    <property type="match status" value="1"/>
</dbReference>
<evidence type="ECO:0000256" key="1">
    <source>
        <dbReference type="ARBA" id="ARBA00022448"/>
    </source>
</evidence>
<keyword evidence="6" id="KW-0411">Iron-sulfur</keyword>
<organism evidence="9 10">
    <name type="scientific">Youngiibacter fragilis 232.1</name>
    <dbReference type="NCBI Taxonomy" id="994573"/>
    <lineage>
        <taxon>Bacteria</taxon>
        <taxon>Bacillati</taxon>
        <taxon>Bacillota</taxon>
        <taxon>Clostridia</taxon>
        <taxon>Eubacteriales</taxon>
        <taxon>Clostridiaceae</taxon>
        <taxon>Youngiibacter</taxon>
    </lineage>
</organism>
<dbReference type="Pfam" id="PF13187">
    <property type="entry name" value="Fer4_9"/>
    <property type="match status" value="1"/>
</dbReference>
<dbReference type="OrthoDB" id="9806398at2"/>
<evidence type="ECO:0000313" key="9">
    <source>
        <dbReference type="EMBL" id="ETA79073.1"/>
    </source>
</evidence>
<keyword evidence="2" id="KW-0004">4Fe-4S</keyword>
<dbReference type="eggNOG" id="COG0348">
    <property type="taxonomic scope" value="Bacteria"/>
</dbReference>
<keyword evidence="7" id="KW-0812">Transmembrane</keyword>
<feature type="transmembrane region" description="Helical" evidence="7">
    <location>
        <begin position="32"/>
        <end position="56"/>
    </location>
</feature>
<dbReference type="PANTHER" id="PTHR30176">
    <property type="entry name" value="FERREDOXIN-TYPE PROTEIN NAPH"/>
    <property type="match status" value="1"/>
</dbReference>
<feature type="transmembrane region" description="Helical" evidence="7">
    <location>
        <begin position="132"/>
        <end position="150"/>
    </location>
</feature>
<keyword evidence="7" id="KW-0472">Membrane</keyword>
<keyword evidence="5" id="KW-0408">Iron</keyword>
<sequence length="241" mass="26538">MLQRTRKAIILVSLLLFPVTLNYFSPYVSFDGAMNGLVSGSLILFGMLFLSGMFLGRAWCGWACPMAGLSEYALSVNGKSVNTGRLRKIRFVIFTVWFGGIIAMFVLAGGIKGIAPLHMTENVISVDEPVKYIVYFMVLLLFTGLTFALGKRGACHSICWMSPFLEGGYRLGRWLRLPQLRILSEPKSCISCGACDRKCQMDIDVSIGLKTGSIEDPDCILCGECTGACKKDVLRFGTRKI</sequence>
<evidence type="ECO:0000256" key="5">
    <source>
        <dbReference type="ARBA" id="ARBA00023004"/>
    </source>
</evidence>
<name>V7HZM1_9CLOT</name>
<evidence type="ECO:0000256" key="6">
    <source>
        <dbReference type="ARBA" id="ARBA00023014"/>
    </source>
</evidence>
<dbReference type="PANTHER" id="PTHR30176:SF3">
    <property type="entry name" value="FERREDOXIN-TYPE PROTEIN NAPH"/>
    <property type="match status" value="1"/>
</dbReference>
<feature type="domain" description="4Fe-4S ferredoxin-type" evidence="8">
    <location>
        <begin position="210"/>
        <end position="239"/>
    </location>
</feature>
<dbReference type="SUPFAM" id="SSF54862">
    <property type="entry name" value="4Fe-4S ferredoxins"/>
    <property type="match status" value="1"/>
</dbReference>
<dbReference type="Gene3D" id="3.30.70.20">
    <property type="match status" value="1"/>
</dbReference>
<reference evidence="9 10" key="1">
    <citation type="journal article" date="2014" name="Genome Announc.">
        <title>Genome Sequence of Youngiibacter fragilis, the Type Strain of the Genus Youngiibacter.</title>
        <authorList>
            <person name="Wawrik C.B."/>
            <person name="Callaghan A.V."/>
            <person name="Stamps B.W."/>
            <person name="Wawrik B."/>
        </authorList>
    </citation>
    <scope>NUCLEOTIDE SEQUENCE [LARGE SCALE GENOMIC DNA]</scope>
    <source>
        <strain evidence="9 10">232.1</strain>
    </source>
</reference>
<proteinExistence type="predicted"/>
<accession>V7HZM1</accession>
<keyword evidence="3" id="KW-0479">Metal-binding</keyword>
<evidence type="ECO:0000313" key="10">
    <source>
        <dbReference type="Proteomes" id="UP000017747"/>
    </source>
</evidence>
<dbReference type="RefSeq" id="WP_023388194.1">
    <property type="nucleotide sequence ID" value="NZ_AXUN02000231.1"/>
</dbReference>
<dbReference type="GO" id="GO:0051539">
    <property type="term" value="F:4 iron, 4 sulfur cluster binding"/>
    <property type="evidence" value="ECO:0007669"/>
    <property type="project" value="UniProtKB-KW"/>
</dbReference>
<gene>
    <name evidence="9" type="ORF">T472_0218970</name>
</gene>
<evidence type="ECO:0000256" key="7">
    <source>
        <dbReference type="SAM" id="Phobius"/>
    </source>
</evidence>
<evidence type="ECO:0000256" key="2">
    <source>
        <dbReference type="ARBA" id="ARBA00022485"/>
    </source>
</evidence>
<evidence type="ECO:0000256" key="4">
    <source>
        <dbReference type="ARBA" id="ARBA00022982"/>
    </source>
</evidence>
<dbReference type="AlphaFoldDB" id="V7HZM1"/>
<dbReference type="InterPro" id="IPR051684">
    <property type="entry name" value="Electron_Trans/Redox"/>
</dbReference>
<dbReference type="InterPro" id="IPR017896">
    <property type="entry name" value="4Fe4S_Fe-S-bd"/>
</dbReference>
<dbReference type="EMBL" id="AXUN02000231">
    <property type="protein sequence ID" value="ETA79073.1"/>
    <property type="molecule type" value="Genomic_DNA"/>
</dbReference>
<keyword evidence="4" id="KW-0249">Electron transport</keyword>
<feature type="transmembrane region" description="Helical" evidence="7">
    <location>
        <begin position="91"/>
        <end position="112"/>
    </location>
</feature>
<keyword evidence="10" id="KW-1185">Reference proteome</keyword>
<comment type="caution">
    <text evidence="9">The sequence shown here is derived from an EMBL/GenBank/DDBJ whole genome shotgun (WGS) entry which is preliminary data.</text>
</comment>
<keyword evidence="7" id="KW-1133">Transmembrane helix</keyword>
<dbReference type="GO" id="GO:0005886">
    <property type="term" value="C:plasma membrane"/>
    <property type="evidence" value="ECO:0007669"/>
    <property type="project" value="TreeGrafter"/>
</dbReference>
<evidence type="ECO:0000256" key="3">
    <source>
        <dbReference type="ARBA" id="ARBA00022723"/>
    </source>
</evidence>
<dbReference type="Pfam" id="PF12801">
    <property type="entry name" value="Fer4_5"/>
    <property type="match status" value="1"/>
</dbReference>
<protein>
    <submittedName>
        <fullName evidence="9">4Fe-4S ferredoxin</fullName>
    </submittedName>
</protein>
<dbReference type="STRING" id="994573.T472_0218970"/>
<keyword evidence="1" id="KW-0813">Transport</keyword>
<dbReference type="GO" id="GO:0046872">
    <property type="term" value="F:metal ion binding"/>
    <property type="evidence" value="ECO:0007669"/>
    <property type="project" value="UniProtKB-KW"/>
</dbReference>
<evidence type="ECO:0000259" key="8">
    <source>
        <dbReference type="PROSITE" id="PS51379"/>
    </source>
</evidence>